<protein>
    <submittedName>
        <fullName evidence="3">Uncharacterized protein</fullName>
    </submittedName>
</protein>
<dbReference type="RefSeq" id="XP_062628169.1">
    <property type="nucleotide sequence ID" value="XM_062772185.1"/>
</dbReference>
<proteinExistence type="predicted"/>
<evidence type="ECO:0000313" key="4">
    <source>
        <dbReference type="Proteomes" id="UP000827549"/>
    </source>
</evidence>
<name>A0AAF1BIZ5_9TREE</name>
<dbReference type="GeneID" id="87808867"/>
<accession>A0AAF1BIZ5</accession>
<evidence type="ECO:0000313" key="3">
    <source>
        <dbReference type="EMBL" id="WOO82137.1"/>
    </source>
</evidence>
<reference evidence="3" key="1">
    <citation type="submission" date="2023-10" db="EMBL/GenBank/DDBJ databases">
        <authorList>
            <person name="Noh H."/>
        </authorList>
    </citation>
    <scope>NUCLEOTIDE SEQUENCE</scope>
    <source>
        <strain evidence="3">DUCC4014</strain>
    </source>
</reference>
<feature type="region of interest" description="Disordered" evidence="2">
    <location>
        <begin position="124"/>
        <end position="229"/>
    </location>
</feature>
<keyword evidence="4" id="KW-1185">Reference proteome</keyword>
<dbReference type="Proteomes" id="UP000827549">
    <property type="component" value="Chromosome 4"/>
</dbReference>
<feature type="compositionally biased region" description="Basic residues" evidence="2">
    <location>
        <begin position="140"/>
        <end position="172"/>
    </location>
</feature>
<feature type="coiled-coil region" evidence="1">
    <location>
        <begin position="68"/>
        <end position="119"/>
    </location>
</feature>
<gene>
    <name evidence="3" type="ORF">LOC62_04G005639</name>
</gene>
<keyword evidence="1" id="KW-0175">Coiled coil</keyword>
<dbReference type="EMBL" id="CP086717">
    <property type="protein sequence ID" value="WOO82137.1"/>
    <property type="molecule type" value="Genomic_DNA"/>
</dbReference>
<dbReference type="AlphaFoldDB" id="A0AAF1BIZ5"/>
<feature type="compositionally biased region" description="Low complexity" evidence="2">
    <location>
        <begin position="124"/>
        <end position="135"/>
    </location>
</feature>
<sequence length="229" mass="26431">MPAKLQKWFQPRSQIIAGIGDSLGLIKVRKHRQPKCSHIQFQFAELERLTRSQAGTVRQLEATIDECHVSLRAQKTEKEEQAKQIEQLNRQITDMKRQLSEANAQNRALQDQAAAFEQSNLLHQQQQSLYQQQQNERLHQHQSHHHQSHLHQSHQHQGHQHQSHHHQGHQHQGHQNQGQQQLAGPSQGLMFERGPPQSTARPQDYEAPDFEPMGPPPSKRPRPQDPSQG</sequence>
<evidence type="ECO:0000256" key="2">
    <source>
        <dbReference type="SAM" id="MobiDB-lite"/>
    </source>
</evidence>
<evidence type="ECO:0000256" key="1">
    <source>
        <dbReference type="SAM" id="Coils"/>
    </source>
</evidence>
<organism evidence="3 4">
    <name type="scientific">Vanrija pseudolonga</name>
    <dbReference type="NCBI Taxonomy" id="143232"/>
    <lineage>
        <taxon>Eukaryota</taxon>
        <taxon>Fungi</taxon>
        <taxon>Dikarya</taxon>
        <taxon>Basidiomycota</taxon>
        <taxon>Agaricomycotina</taxon>
        <taxon>Tremellomycetes</taxon>
        <taxon>Trichosporonales</taxon>
        <taxon>Trichosporonaceae</taxon>
        <taxon>Vanrija</taxon>
    </lineage>
</organism>